<evidence type="ECO:0000313" key="2">
    <source>
        <dbReference type="EMBL" id="ARS89788.1"/>
    </source>
</evidence>
<accession>A0A2Z2I0Q2</accession>
<organism evidence="2 3">
    <name type="scientific">Natrarchaeobaculum aegyptiacum</name>
    <dbReference type="NCBI Taxonomy" id="745377"/>
    <lineage>
        <taxon>Archaea</taxon>
        <taxon>Methanobacteriati</taxon>
        <taxon>Methanobacteriota</taxon>
        <taxon>Stenosarchaea group</taxon>
        <taxon>Halobacteria</taxon>
        <taxon>Halobacteriales</taxon>
        <taxon>Natrialbaceae</taxon>
        <taxon>Natrarchaeobaculum</taxon>
    </lineage>
</organism>
<evidence type="ECO:0000313" key="3">
    <source>
        <dbReference type="Proteomes" id="UP000250088"/>
    </source>
</evidence>
<keyword evidence="1" id="KW-0812">Transmembrane</keyword>
<feature type="transmembrane region" description="Helical" evidence="1">
    <location>
        <begin position="136"/>
        <end position="161"/>
    </location>
</feature>
<gene>
    <name evidence="2" type="ORF">B1756_08580</name>
</gene>
<proteinExistence type="predicted"/>
<reference evidence="3" key="1">
    <citation type="submission" date="2017-02" db="EMBL/GenBank/DDBJ databases">
        <title>Natronthermophilus aegyptiacus gen. nov.,sp. nov., an aerobic, extremely halophilic alkalithermophilic archaeon isolated from the athalassohaline Wadi An Natrun, Egypt.</title>
        <authorList>
            <person name="Zhao B."/>
        </authorList>
    </citation>
    <scope>NUCLEOTIDE SEQUENCE [LARGE SCALE GENOMIC DNA]</scope>
    <source>
        <strain evidence="3">JW/NM-HA 15</strain>
    </source>
</reference>
<dbReference type="GeneID" id="32894130"/>
<keyword evidence="1" id="KW-1133">Transmembrane helix</keyword>
<protein>
    <submittedName>
        <fullName evidence="2">Uncharacterized protein</fullName>
    </submittedName>
</protein>
<keyword evidence="1" id="KW-0472">Membrane</keyword>
<feature type="transmembrane region" description="Helical" evidence="1">
    <location>
        <begin position="208"/>
        <end position="231"/>
    </location>
</feature>
<feature type="transmembrane region" description="Helical" evidence="1">
    <location>
        <begin position="168"/>
        <end position="188"/>
    </location>
</feature>
<dbReference type="OrthoDB" id="185849at2157"/>
<dbReference type="AlphaFoldDB" id="A0A2Z2I0Q2"/>
<feature type="transmembrane region" description="Helical" evidence="1">
    <location>
        <begin position="21"/>
        <end position="38"/>
    </location>
</feature>
<dbReference type="Proteomes" id="UP000250088">
    <property type="component" value="Chromosome"/>
</dbReference>
<feature type="transmembrane region" description="Helical" evidence="1">
    <location>
        <begin position="105"/>
        <end position="124"/>
    </location>
</feature>
<dbReference type="RefSeq" id="WP_086888166.1">
    <property type="nucleotide sequence ID" value="NZ_CP019893.1"/>
</dbReference>
<sequence>MVRERVAASVDQFDWARVLERLLYLFPPVVGVGLVGVLQEADPGVPGLGLAFVLIGTFGYAAVTLGVAVVIGFDAQQVRARSGAEEETDDGSEVATADEWEPNPWLNALTALVWAPAVGVVYLARRHRYRGTQAGWSGWWLVVALSLATTVVGVAVGLVAVVLAIPGLFTAAIGLAGAIAFGAFPVAIHQDAAYVATTNESWRPNPGTYLGLAFVSVFVPPVQPLLAGYYLTRRWRSVT</sequence>
<name>A0A2Z2I0Q2_9EURY</name>
<dbReference type="KEGG" id="naj:B1756_08580"/>
<evidence type="ECO:0000256" key="1">
    <source>
        <dbReference type="SAM" id="Phobius"/>
    </source>
</evidence>
<dbReference type="EMBL" id="CP019893">
    <property type="protein sequence ID" value="ARS89788.1"/>
    <property type="molecule type" value="Genomic_DNA"/>
</dbReference>
<feature type="transmembrane region" description="Helical" evidence="1">
    <location>
        <begin position="50"/>
        <end position="73"/>
    </location>
</feature>
<keyword evidence="3" id="KW-1185">Reference proteome</keyword>